<feature type="transmembrane region" description="Helical" evidence="1">
    <location>
        <begin position="283"/>
        <end position="300"/>
    </location>
</feature>
<protein>
    <submittedName>
        <fullName evidence="2">Uncharacterized protein</fullName>
    </submittedName>
</protein>
<sequence>MMVTASSCLLFRPPPDPPPCKFLPLASLSPVTPPEPPDPPDAPAVVALLRCLNTSSSLFPLAITQNPDLDFPSLTPESRGCGISFLFSGVSSSVYRCILPIPSLQAFTQISTLKPPSRMAIKIGGGGVPPGSASDTSVVYECLSPVIYRSIFGSYLCQLENGSNSSCSSFLFIHSLINVQVHLRSLVSGYPYSFDWDAMLDVWVIRALVGIVLMDFVSFGYIFMSPGCLYSAIECLLPIASWFQICLTSSRVDYLMIICRFLASCSCMALFSFRLEDCSTDDSLSVICFLYNIWCSVFVYS</sequence>
<organism evidence="2 3">
    <name type="scientific">Brassica carinata</name>
    <name type="common">Ethiopian mustard</name>
    <name type="synonym">Abyssinian cabbage</name>
    <dbReference type="NCBI Taxonomy" id="52824"/>
    <lineage>
        <taxon>Eukaryota</taxon>
        <taxon>Viridiplantae</taxon>
        <taxon>Streptophyta</taxon>
        <taxon>Embryophyta</taxon>
        <taxon>Tracheophyta</taxon>
        <taxon>Spermatophyta</taxon>
        <taxon>Magnoliopsida</taxon>
        <taxon>eudicotyledons</taxon>
        <taxon>Gunneridae</taxon>
        <taxon>Pentapetalae</taxon>
        <taxon>rosids</taxon>
        <taxon>malvids</taxon>
        <taxon>Brassicales</taxon>
        <taxon>Brassicaceae</taxon>
        <taxon>Brassiceae</taxon>
        <taxon>Brassica</taxon>
    </lineage>
</organism>
<keyword evidence="1" id="KW-0472">Membrane</keyword>
<name>A0A8X7VWH9_BRACI</name>
<gene>
    <name evidence="2" type="ORF">Bca52824_021195</name>
</gene>
<reference evidence="2 3" key="1">
    <citation type="submission" date="2020-02" db="EMBL/GenBank/DDBJ databases">
        <authorList>
            <person name="Ma Q."/>
            <person name="Huang Y."/>
            <person name="Song X."/>
            <person name="Pei D."/>
        </authorList>
    </citation>
    <scope>NUCLEOTIDE SEQUENCE [LARGE SCALE GENOMIC DNA]</scope>
    <source>
        <strain evidence="2">Sxm20200214</strain>
        <tissue evidence="2">Leaf</tissue>
    </source>
</reference>
<keyword evidence="1" id="KW-0812">Transmembrane</keyword>
<keyword evidence="1" id="KW-1133">Transmembrane helix</keyword>
<dbReference type="EMBL" id="JAAMPC010000004">
    <property type="protein sequence ID" value="KAG2318073.1"/>
    <property type="molecule type" value="Genomic_DNA"/>
</dbReference>
<evidence type="ECO:0000313" key="2">
    <source>
        <dbReference type="EMBL" id="KAG2318073.1"/>
    </source>
</evidence>
<feature type="transmembrane region" description="Helical" evidence="1">
    <location>
        <begin position="254"/>
        <end position="271"/>
    </location>
</feature>
<accession>A0A8X7VWH9</accession>
<evidence type="ECO:0000256" key="1">
    <source>
        <dbReference type="SAM" id="Phobius"/>
    </source>
</evidence>
<evidence type="ECO:0000313" key="3">
    <source>
        <dbReference type="Proteomes" id="UP000886595"/>
    </source>
</evidence>
<comment type="caution">
    <text evidence="2">The sequence shown here is derived from an EMBL/GenBank/DDBJ whole genome shotgun (WGS) entry which is preliminary data.</text>
</comment>
<proteinExistence type="predicted"/>
<feature type="transmembrane region" description="Helical" evidence="1">
    <location>
        <begin position="203"/>
        <end position="223"/>
    </location>
</feature>
<feature type="transmembrane region" description="Helical" evidence="1">
    <location>
        <begin position="229"/>
        <end position="247"/>
    </location>
</feature>
<keyword evidence="3" id="KW-1185">Reference proteome</keyword>
<dbReference type="AlphaFoldDB" id="A0A8X7VWH9"/>
<dbReference type="Proteomes" id="UP000886595">
    <property type="component" value="Unassembled WGS sequence"/>
</dbReference>
<dbReference type="OrthoDB" id="1113736at2759"/>